<proteinExistence type="predicted"/>
<keyword evidence="3" id="KW-1185">Reference proteome</keyword>
<dbReference type="RefSeq" id="WP_285666123.1">
    <property type="nucleotide sequence ID" value="NZ_BSTX01000004.1"/>
</dbReference>
<keyword evidence="1" id="KW-0732">Signal</keyword>
<evidence type="ECO:0000313" key="3">
    <source>
        <dbReference type="Proteomes" id="UP001165079"/>
    </source>
</evidence>
<reference evidence="2" key="1">
    <citation type="submission" date="2023-03" db="EMBL/GenBank/DDBJ databases">
        <title>Actinorhabdospora filicis NBRC 111898.</title>
        <authorList>
            <person name="Ichikawa N."/>
            <person name="Sato H."/>
            <person name="Tonouchi N."/>
        </authorList>
    </citation>
    <scope>NUCLEOTIDE SEQUENCE</scope>
    <source>
        <strain evidence="2">NBRC 111898</strain>
    </source>
</reference>
<dbReference type="EMBL" id="BSTX01000004">
    <property type="protein sequence ID" value="GLZ80854.1"/>
    <property type="molecule type" value="Genomic_DNA"/>
</dbReference>
<comment type="caution">
    <text evidence="2">The sequence shown here is derived from an EMBL/GenBank/DDBJ whole genome shotgun (WGS) entry which is preliminary data.</text>
</comment>
<accession>A0A9W6WBQ3</accession>
<evidence type="ECO:0000256" key="1">
    <source>
        <dbReference type="SAM" id="SignalP"/>
    </source>
</evidence>
<sequence>MTRIIKRLIVAAFALAALGGAAVTASATSSTSTEATPGVSSSPVVMVGLLEHEWN</sequence>
<feature type="chain" id="PRO_5040975319" evidence="1">
    <location>
        <begin position="28"/>
        <end position="55"/>
    </location>
</feature>
<name>A0A9W6WBQ3_9ACTN</name>
<dbReference type="Proteomes" id="UP001165079">
    <property type="component" value="Unassembled WGS sequence"/>
</dbReference>
<evidence type="ECO:0000313" key="2">
    <source>
        <dbReference type="EMBL" id="GLZ80854.1"/>
    </source>
</evidence>
<protein>
    <submittedName>
        <fullName evidence="2">Uncharacterized protein</fullName>
    </submittedName>
</protein>
<dbReference type="AlphaFoldDB" id="A0A9W6WBQ3"/>
<feature type="signal peptide" evidence="1">
    <location>
        <begin position="1"/>
        <end position="27"/>
    </location>
</feature>
<organism evidence="2 3">
    <name type="scientific">Actinorhabdospora filicis</name>
    <dbReference type="NCBI Taxonomy" id="1785913"/>
    <lineage>
        <taxon>Bacteria</taxon>
        <taxon>Bacillati</taxon>
        <taxon>Actinomycetota</taxon>
        <taxon>Actinomycetes</taxon>
        <taxon>Micromonosporales</taxon>
        <taxon>Micromonosporaceae</taxon>
        <taxon>Actinorhabdospora</taxon>
    </lineage>
</organism>
<gene>
    <name evidence="2" type="ORF">Afil01_56610</name>
</gene>